<dbReference type="SUPFAM" id="SSF46966">
    <property type="entry name" value="Spectrin repeat"/>
    <property type="match status" value="1"/>
</dbReference>
<protein>
    <submittedName>
        <fullName evidence="5">RCG41168</fullName>
    </submittedName>
</protein>
<evidence type="ECO:0000256" key="3">
    <source>
        <dbReference type="ARBA" id="ARBA00022737"/>
    </source>
</evidence>
<dbReference type="EMBL" id="CH474052">
    <property type="protein sequence ID" value="EDL92845.1"/>
    <property type="molecule type" value="Genomic_DNA"/>
</dbReference>
<dbReference type="Proteomes" id="UP000234681">
    <property type="component" value="Chromosome 1"/>
</dbReference>
<dbReference type="PANTHER" id="PTHR14514:SF3">
    <property type="entry name" value="NESPRIN-1"/>
    <property type="match status" value="1"/>
</dbReference>
<dbReference type="PANTHER" id="PTHR14514">
    <property type="entry name" value="PKA ANCHORING PROTEIN"/>
    <property type="match status" value="1"/>
</dbReference>
<organism evidence="5 6">
    <name type="scientific">Rattus norvegicus</name>
    <name type="common">Rat</name>
    <dbReference type="NCBI Taxonomy" id="10116"/>
    <lineage>
        <taxon>Eukaryota</taxon>
        <taxon>Metazoa</taxon>
        <taxon>Chordata</taxon>
        <taxon>Craniata</taxon>
        <taxon>Vertebrata</taxon>
        <taxon>Euteleostomi</taxon>
        <taxon>Mammalia</taxon>
        <taxon>Eutheria</taxon>
        <taxon>Euarchontoglires</taxon>
        <taxon>Glires</taxon>
        <taxon>Rodentia</taxon>
        <taxon>Myomorpha</taxon>
        <taxon>Muroidea</taxon>
        <taxon>Muridae</taxon>
        <taxon>Murinae</taxon>
        <taxon>Rattus</taxon>
    </lineage>
</organism>
<keyword evidence="4" id="KW-0472">Membrane</keyword>
<proteinExistence type="predicted"/>
<accession>A6KIN4</accession>
<evidence type="ECO:0000313" key="5">
    <source>
        <dbReference type="EMBL" id="EDL92845.1"/>
    </source>
</evidence>
<sequence>MMKLQLEQLDERWGDLPQIISKRMLFLQSVLAEHRQFDELLFSFSVWIKQFLSELQMTSEINLRDHQVALTRHKDHATEIEKKRGEVKHLQGHLAQLRSLGRAEDLHPLQSKADDCFQLFEEASQVVERRKLALTQLAEFLQRHASVSTLLHQLRQTVEATKSMSKKQSDSL</sequence>
<feature type="non-terminal residue" evidence="5">
    <location>
        <position position="172"/>
    </location>
</feature>
<evidence type="ECO:0000313" key="6">
    <source>
        <dbReference type="Proteomes" id="UP000234681"/>
    </source>
</evidence>
<comment type="subcellular location">
    <subcellularLocation>
        <location evidence="1">Endomembrane system</location>
    </subcellularLocation>
</comment>
<evidence type="ECO:0000256" key="4">
    <source>
        <dbReference type="ARBA" id="ARBA00023136"/>
    </source>
</evidence>
<evidence type="ECO:0000256" key="1">
    <source>
        <dbReference type="ARBA" id="ARBA00004308"/>
    </source>
</evidence>
<evidence type="ECO:0000256" key="2">
    <source>
        <dbReference type="ARBA" id="ARBA00022553"/>
    </source>
</evidence>
<gene>
    <name evidence="5" type="ORF">rCG_41168</name>
</gene>
<name>A6KIN4_RAT</name>
<reference evidence="5 6" key="1">
    <citation type="submission" date="2005-09" db="EMBL/GenBank/DDBJ databases">
        <authorList>
            <person name="Mural R.J."/>
            <person name="Li P.W."/>
            <person name="Adams M.D."/>
            <person name="Amanatides P.G."/>
            <person name="Baden-Tillson H."/>
            <person name="Barnstead M."/>
            <person name="Chin S.H."/>
            <person name="Dew I."/>
            <person name="Evans C.A."/>
            <person name="Ferriera S."/>
            <person name="Flanigan M."/>
            <person name="Fosler C."/>
            <person name="Glodek A."/>
            <person name="Gu Z."/>
            <person name="Holt R.A."/>
            <person name="Jennings D."/>
            <person name="Kraft C.L."/>
            <person name="Lu F."/>
            <person name="Nguyen T."/>
            <person name="Nusskern D.R."/>
            <person name="Pfannkoch C.M."/>
            <person name="Sitter C."/>
            <person name="Sutton G.G."/>
            <person name="Venter J.C."/>
            <person name="Wang Z."/>
            <person name="Woodage T."/>
            <person name="Zheng X.H."/>
            <person name="Zhong F."/>
        </authorList>
    </citation>
    <scope>NUCLEOTIDE SEQUENCE [LARGE SCALE GENOMIC DNA]</scope>
    <source>
        <strain>BN</strain>
        <strain evidence="6">Sprague-Dawley</strain>
    </source>
</reference>
<dbReference type="Gene3D" id="1.20.58.60">
    <property type="match status" value="1"/>
</dbReference>
<keyword evidence="3" id="KW-0677">Repeat</keyword>
<dbReference type="AlphaFoldDB" id="A6KIN4"/>
<keyword evidence="2" id="KW-0597">Phosphoprotein</keyword>